<keyword evidence="8" id="KW-0131">Cell cycle</keyword>
<dbReference type="OrthoDB" id="18453at2759"/>
<keyword evidence="10" id="KW-1185">Reference proteome</keyword>
<protein>
    <submittedName>
        <fullName evidence="11">Polyamine-modulated factor 1</fullName>
    </submittedName>
</protein>
<dbReference type="AlphaFoldDB" id="A0A6J0BZY8"/>
<evidence type="ECO:0000256" key="7">
    <source>
        <dbReference type="ARBA" id="ARBA00023242"/>
    </source>
</evidence>
<keyword evidence="4" id="KW-0132">Cell division</keyword>
<comment type="subcellular location">
    <subcellularLocation>
        <location evidence="2">Chromosome</location>
        <location evidence="2">Centromere</location>
        <location evidence="2">Kinetochore</location>
    </subcellularLocation>
    <subcellularLocation>
        <location evidence="1">Nucleus</location>
    </subcellularLocation>
</comment>
<dbReference type="Proteomes" id="UP000829291">
    <property type="component" value="Chromosome 1"/>
</dbReference>
<keyword evidence="5" id="KW-0498">Mitosis</keyword>
<evidence type="ECO:0000256" key="1">
    <source>
        <dbReference type="ARBA" id="ARBA00004123"/>
    </source>
</evidence>
<name>A0A6J0BZY8_NEOLC</name>
<organism evidence="11">
    <name type="scientific">Neodiprion lecontei</name>
    <name type="common">Redheaded pine sawfly</name>
    <dbReference type="NCBI Taxonomy" id="441921"/>
    <lineage>
        <taxon>Eukaryota</taxon>
        <taxon>Metazoa</taxon>
        <taxon>Ecdysozoa</taxon>
        <taxon>Arthropoda</taxon>
        <taxon>Hexapoda</taxon>
        <taxon>Insecta</taxon>
        <taxon>Pterygota</taxon>
        <taxon>Neoptera</taxon>
        <taxon>Endopterygota</taxon>
        <taxon>Hymenoptera</taxon>
        <taxon>Tenthredinoidea</taxon>
        <taxon>Diprionidae</taxon>
        <taxon>Diprioninae</taxon>
        <taxon>Neodiprion</taxon>
    </lineage>
</organism>
<proteinExistence type="predicted"/>
<dbReference type="GO" id="GO:0051301">
    <property type="term" value="P:cell division"/>
    <property type="evidence" value="ECO:0007669"/>
    <property type="project" value="UniProtKB-KW"/>
</dbReference>
<evidence type="ECO:0000256" key="2">
    <source>
        <dbReference type="ARBA" id="ARBA00004629"/>
    </source>
</evidence>
<evidence type="ECO:0000256" key="6">
    <source>
        <dbReference type="ARBA" id="ARBA00022838"/>
    </source>
</evidence>
<dbReference type="GO" id="GO:0005634">
    <property type="term" value="C:nucleus"/>
    <property type="evidence" value="ECO:0007669"/>
    <property type="project" value="UniProtKB-SubCell"/>
</dbReference>
<keyword evidence="6" id="KW-0995">Kinetochore</keyword>
<keyword evidence="7" id="KW-0539">Nucleus</keyword>
<dbReference type="Pfam" id="PF03980">
    <property type="entry name" value="Nnf1"/>
    <property type="match status" value="1"/>
</dbReference>
<evidence type="ECO:0000313" key="11">
    <source>
        <dbReference type="RefSeq" id="XP_015519890.2"/>
    </source>
</evidence>
<dbReference type="InParanoid" id="A0A6J0BZY8"/>
<evidence type="ECO:0000256" key="3">
    <source>
        <dbReference type="ARBA" id="ARBA00022454"/>
    </source>
</evidence>
<evidence type="ECO:0000256" key="8">
    <source>
        <dbReference type="ARBA" id="ARBA00023306"/>
    </source>
</evidence>
<dbReference type="InterPro" id="IPR007128">
    <property type="entry name" value="PMF1/Nnf1"/>
</dbReference>
<evidence type="ECO:0000256" key="5">
    <source>
        <dbReference type="ARBA" id="ARBA00022776"/>
    </source>
</evidence>
<sequence length="191" mass="22071">MVEEGSITAANCPKDLLLFRAAISRIFRDIAESVSADEFWNSWTVLKQKRKLSQQLYTLMVDTLYENMVTRIDEFIAEDDLIEKFNVLKRIIDETDTPRDHVAWRPPGNVMEHLRSLDGEKIKQHSEKLEEYVTTMEAENKKLAQQVSKGRKAASTVNAKADCLLEQHKYVRSEFERAARHLEGDIKKMSA</sequence>
<evidence type="ECO:0000256" key="4">
    <source>
        <dbReference type="ARBA" id="ARBA00022618"/>
    </source>
</evidence>
<evidence type="ECO:0000256" key="9">
    <source>
        <dbReference type="ARBA" id="ARBA00023328"/>
    </source>
</evidence>
<evidence type="ECO:0000313" key="10">
    <source>
        <dbReference type="Proteomes" id="UP000829291"/>
    </source>
</evidence>
<accession>A0A6J0BZY8</accession>
<dbReference type="GO" id="GO:0000444">
    <property type="term" value="C:MIS12/MIND type complex"/>
    <property type="evidence" value="ECO:0007669"/>
    <property type="project" value="InterPro"/>
</dbReference>
<dbReference type="GeneID" id="107224378"/>
<keyword evidence="9" id="KW-0137">Centromere</keyword>
<reference evidence="11" key="1">
    <citation type="submission" date="2025-08" db="UniProtKB">
        <authorList>
            <consortium name="RefSeq"/>
        </authorList>
    </citation>
    <scope>IDENTIFICATION</scope>
    <source>
        <tissue evidence="11">Thorax and Abdomen</tissue>
    </source>
</reference>
<dbReference type="RefSeq" id="XP_015519890.2">
    <property type="nucleotide sequence ID" value="XM_015664404.2"/>
</dbReference>
<gene>
    <name evidence="11" type="primary">LOC107224378</name>
</gene>
<keyword evidence="3" id="KW-0158">Chromosome</keyword>
<dbReference type="KEGG" id="nlo:107224378"/>